<dbReference type="Proteomes" id="UP000225204">
    <property type="component" value="Segment"/>
</dbReference>
<dbReference type="InterPro" id="IPR012337">
    <property type="entry name" value="RNaseH-like_sf"/>
</dbReference>
<gene>
    <name evidence="2" type="primary">50</name>
    <name evidence="2" type="ORF">SEA_MOLIVIA_50</name>
</gene>
<accession>A0A286S2C6</accession>
<keyword evidence="3" id="KW-1185">Reference proteome</keyword>
<evidence type="ECO:0000259" key="1">
    <source>
        <dbReference type="Pfam" id="PF13482"/>
    </source>
</evidence>
<dbReference type="InterPro" id="IPR038720">
    <property type="entry name" value="YprB_RNase_H-like_dom"/>
</dbReference>
<feature type="domain" description="YprB ribonuclease H-like" evidence="1">
    <location>
        <begin position="63"/>
        <end position="202"/>
    </location>
</feature>
<protein>
    <submittedName>
        <fullName evidence="2">DnaQ-like DNA polymerase III subunit</fullName>
    </submittedName>
</protein>
<proteinExistence type="predicted"/>
<dbReference type="SUPFAM" id="SSF53098">
    <property type="entry name" value="Ribonuclease H-like"/>
    <property type="match status" value="1"/>
</dbReference>
<evidence type="ECO:0000313" key="3">
    <source>
        <dbReference type="Proteomes" id="UP000225204"/>
    </source>
</evidence>
<dbReference type="Gene3D" id="3.30.420.10">
    <property type="entry name" value="Ribonuclease H-like superfamily/Ribonuclease H"/>
    <property type="match status" value="1"/>
</dbReference>
<dbReference type="Pfam" id="PF13482">
    <property type="entry name" value="RNase_H_2"/>
    <property type="match status" value="1"/>
</dbReference>
<dbReference type="InterPro" id="IPR036397">
    <property type="entry name" value="RNaseH_sf"/>
</dbReference>
<dbReference type="KEGG" id="vg:40086262"/>
<dbReference type="OrthoDB" id="5039at10239"/>
<dbReference type="GeneID" id="40086262"/>
<dbReference type="GO" id="GO:0003676">
    <property type="term" value="F:nucleic acid binding"/>
    <property type="evidence" value="ECO:0007669"/>
    <property type="project" value="InterPro"/>
</dbReference>
<reference evidence="3" key="1">
    <citation type="submission" date="2017-06" db="EMBL/GenBank/DDBJ databases">
        <authorList>
            <person name="Kim H.J."/>
            <person name="Triplett B.A."/>
        </authorList>
    </citation>
    <scope>NUCLEOTIDE SEQUENCE [LARGE SCALE GENOMIC DNA]</scope>
</reference>
<sequence>MTKPNFAEMLQKDVTSKMEARLKEQNVRILTIDIENSPNLAHVWGLWQNNVSLSQLMESGEVISFAAKWAGDPEVQFYSNFHDGHEAMVLKAWELVNEADIVVGYNSQGFDMKHLQREFLLANLGPTSPYKNVDLLHAVKRQFRFVSNKLDYVVQALKLGAKTAHAGHTLWVQCMAGDKDAWDKMREYNMQDVVITEKLYFRLLPWIEKHPHIGMYMDTDHDRCPFCGSTELVLDKTTTAKAYVSTYNLYKCGECQGQSKSTFRGRENDKLFVAKVKVSQ</sequence>
<dbReference type="RefSeq" id="YP_009610174.1">
    <property type="nucleotide sequence ID" value="NC_042001.1"/>
</dbReference>
<dbReference type="EMBL" id="MF185731">
    <property type="protein sequence ID" value="ASX99274.1"/>
    <property type="molecule type" value="Genomic_DNA"/>
</dbReference>
<organism evidence="2 3">
    <name type="scientific">Arthrobacter phage Molivia</name>
    <dbReference type="NCBI Taxonomy" id="2015839"/>
    <lineage>
        <taxon>Viruses</taxon>
        <taxon>Duplodnaviria</taxon>
        <taxon>Heunggongvirae</taxon>
        <taxon>Uroviricota</taxon>
        <taxon>Caudoviricetes</taxon>
        <taxon>Amigovirus</taxon>
        <taxon>Amigovirus molivia</taxon>
    </lineage>
</organism>
<name>A0A286S2C6_9CAUD</name>
<evidence type="ECO:0000313" key="2">
    <source>
        <dbReference type="EMBL" id="ASX99274.1"/>
    </source>
</evidence>